<organism evidence="3 4">
    <name type="scientific">Colletotrichum asianum</name>
    <dbReference type="NCBI Taxonomy" id="702518"/>
    <lineage>
        <taxon>Eukaryota</taxon>
        <taxon>Fungi</taxon>
        <taxon>Dikarya</taxon>
        <taxon>Ascomycota</taxon>
        <taxon>Pezizomycotina</taxon>
        <taxon>Sordariomycetes</taxon>
        <taxon>Hypocreomycetidae</taxon>
        <taxon>Glomerellales</taxon>
        <taxon>Glomerellaceae</taxon>
        <taxon>Colletotrichum</taxon>
        <taxon>Colletotrichum gloeosporioides species complex</taxon>
    </lineage>
</organism>
<dbReference type="AlphaFoldDB" id="A0A8H3ZYI7"/>
<dbReference type="Gene3D" id="1.10.287.1490">
    <property type="match status" value="1"/>
</dbReference>
<sequence length="447" mass="50579">MSLLITSEAWAKWQPVIEELYANYEFPVATRSQFNALLALYSGDGIFFRMIHDHWRFVINTIRSGDSIEDIVSICVIARMEKGSVDDGWVITRTCAIHGNQKNADKIVKGRNLSWFKVTSDGRSYQHCCRAEVVGPYGAHTPWRSWEGTRLCMNQHSYAQEIVSLRQQLEESKNTKSSKRKQSEIVVIENDIEESPVVKKLRKSKAKYKDAKTEAEDRAIAAENHAANLEDELATLRAEAAEKRTLLAKKEKAMDDLRRESAIKDGSLQKLRDQVAKHKSKKKATQDNDITEDLEASMRANEARITDLVSENNVLKGVVDSQKAEMEHLKTRLTWFEDTEVPNLAYKVRSRNYLLEVTRNELDGLKDAMKSALDLSLERRSKSGAKANQEQQRDPAQFDEKQQDGGSLSSQKKKGKRRPHAHPGPPPSGFFDGNGNLDEGDQNSAAY</sequence>
<accession>A0A8H3ZYI7</accession>
<proteinExistence type="predicted"/>
<evidence type="ECO:0000313" key="3">
    <source>
        <dbReference type="EMBL" id="KAF0330715.1"/>
    </source>
</evidence>
<feature type="coiled-coil region" evidence="1">
    <location>
        <begin position="162"/>
        <end position="288"/>
    </location>
</feature>
<keyword evidence="1" id="KW-0175">Coiled coil</keyword>
<name>A0A8H3ZYI7_9PEZI</name>
<feature type="compositionally biased region" description="Basic residues" evidence="2">
    <location>
        <begin position="411"/>
        <end position="421"/>
    </location>
</feature>
<dbReference type="EMBL" id="WOWK01000006">
    <property type="protein sequence ID" value="KAF0330715.1"/>
    <property type="molecule type" value="Genomic_DNA"/>
</dbReference>
<keyword evidence="4" id="KW-1185">Reference proteome</keyword>
<gene>
    <name evidence="3" type="ORF">GQ607_002119</name>
</gene>
<evidence type="ECO:0000256" key="2">
    <source>
        <dbReference type="SAM" id="MobiDB-lite"/>
    </source>
</evidence>
<protein>
    <submittedName>
        <fullName evidence="3">Uncharacterized protein</fullName>
    </submittedName>
</protein>
<evidence type="ECO:0000313" key="4">
    <source>
        <dbReference type="Proteomes" id="UP000434172"/>
    </source>
</evidence>
<dbReference type="Proteomes" id="UP000434172">
    <property type="component" value="Unassembled WGS sequence"/>
</dbReference>
<feature type="compositionally biased region" description="Basic and acidic residues" evidence="2">
    <location>
        <begin position="391"/>
        <end position="403"/>
    </location>
</feature>
<reference evidence="3 4" key="1">
    <citation type="submission" date="2019-12" db="EMBL/GenBank/DDBJ databases">
        <title>A genome sequence resource for the geographically widespread anthracnose pathogen Colletotrichum asianum.</title>
        <authorList>
            <person name="Meng Y."/>
        </authorList>
    </citation>
    <scope>NUCLEOTIDE SEQUENCE [LARGE SCALE GENOMIC DNA]</scope>
    <source>
        <strain evidence="3 4">ICMP 18580</strain>
    </source>
</reference>
<comment type="caution">
    <text evidence="3">The sequence shown here is derived from an EMBL/GenBank/DDBJ whole genome shotgun (WGS) entry which is preliminary data.</text>
</comment>
<dbReference type="OrthoDB" id="4833164at2759"/>
<feature type="region of interest" description="Disordered" evidence="2">
    <location>
        <begin position="381"/>
        <end position="447"/>
    </location>
</feature>
<evidence type="ECO:0000256" key="1">
    <source>
        <dbReference type="SAM" id="Coils"/>
    </source>
</evidence>